<dbReference type="SUPFAM" id="SSF55874">
    <property type="entry name" value="ATPase domain of HSP90 chaperone/DNA topoisomerase II/histidine kinase"/>
    <property type="match status" value="1"/>
</dbReference>
<evidence type="ECO:0000313" key="8">
    <source>
        <dbReference type="Proteomes" id="UP001368654"/>
    </source>
</evidence>
<dbReference type="Gene3D" id="3.30.565.10">
    <property type="entry name" value="Histidine kinase-like ATPase, C-terminal domain"/>
    <property type="match status" value="1"/>
</dbReference>
<evidence type="ECO:0000259" key="6">
    <source>
        <dbReference type="SMART" id="SM00387"/>
    </source>
</evidence>
<evidence type="ECO:0000313" key="7">
    <source>
        <dbReference type="EMBL" id="MEJ1155247.1"/>
    </source>
</evidence>
<keyword evidence="1" id="KW-0808">Transferase</keyword>
<evidence type="ECO:0000259" key="5">
    <source>
        <dbReference type="SMART" id="SM00065"/>
    </source>
</evidence>
<dbReference type="SUPFAM" id="SSF55781">
    <property type="entry name" value="GAF domain-like"/>
    <property type="match status" value="2"/>
</dbReference>
<dbReference type="CDD" id="cd16917">
    <property type="entry name" value="HATPase_UhpB-NarQ-NarX-like"/>
    <property type="match status" value="1"/>
</dbReference>
<dbReference type="Gene3D" id="3.30.450.40">
    <property type="match status" value="2"/>
</dbReference>
<name>A0ABU8LTZ8_9MICO</name>
<dbReference type="Pfam" id="PF13185">
    <property type="entry name" value="GAF_2"/>
    <property type="match status" value="1"/>
</dbReference>
<dbReference type="EMBL" id="JBBDGL010000002">
    <property type="protein sequence ID" value="MEJ1155247.1"/>
    <property type="molecule type" value="Genomic_DNA"/>
</dbReference>
<feature type="domain" description="GAF" evidence="5">
    <location>
        <begin position="39"/>
        <end position="185"/>
    </location>
</feature>
<dbReference type="SMART" id="SM00387">
    <property type="entry name" value="HATPase_c"/>
    <property type="match status" value="1"/>
</dbReference>
<dbReference type="Pfam" id="PF07730">
    <property type="entry name" value="HisKA_3"/>
    <property type="match status" value="1"/>
</dbReference>
<feature type="region of interest" description="Disordered" evidence="4">
    <location>
        <begin position="1"/>
        <end position="21"/>
    </location>
</feature>
<sequence>MFESGDTPLPTPREAEPEQHRRRMHDLLRASTSVVERLDLDVVLRRIVEAGMRLVDARYGALGVIGSDGALERFIHVGMNEHVVAQLGHLPTGKGVLGAVITAGEPIRLEHLSSDPRSAGVPDHHPQMESFLGVPVRVGDQVYGNLYLTDGKNGPFSADDQELIVALAATAGIAIENARLYDAARTREAWQAAIADVVTAMLDVSGENVLDVIADRVAAAIEADLVAVATPHGDDDLELSAVHGLNADALRGRVYPAEGTLTAHALNTRRAVSTDAQRGGEMFEWQPSLGPSVAIPLFVGDEPLGALVVSRTSGGPGFTAADLEMAFTFAAQASIALEVVRAREERSRTATNRDRARIARDLHDHVVQRLFGAGLSLQAVSASVDASASDAIETQIDVLDATIKDIRTIIFALSSGDRKGAKQLRDRLLDVVSGVTGTWTTPPHLSFAGPVDSLTSSALADDAVAVLRELLTNVGKHAHATAVSVRVALVDGWIELGVQDNGRGIPEGEARSGLANIADRALLRGGQCEIVSEPDGGTHVRWKVPMDDRSHES</sequence>
<proteinExistence type="predicted"/>
<evidence type="ECO:0000256" key="1">
    <source>
        <dbReference type="ARBA" id="ARBA00022679"/>
    </source>
</evidence>
<keyword evidence="2" id="KW-0418">Kinase</keyword>
<dbReference type="SMART" id="SM00065">
    <property type="entry name" value="GAF"/>
    <property type="match status" value="2"/>
</dbReference>
<gene>
    <name evidence="7" type="ORF">WDU96_06500</name>
</gene>
<evidence type="ECO:0000256" key="4">
    <source>
        <dbReference type="SAM" id="MobiDB-lite"/>
    </source>
</evidence>
<dbReference type="PANTHER" id="PTHR24421:SF56">
    <property type="entry name" value="OXYGEN SENSOR HISTIDINE KINASE RESPONSE REGULATOR DOST"/>
    <property type="match status" value="1"/>
</dbReference>
<dbReference type="InterPro" id="IPR003594">
    <property type="entry name" value="HATPase_dom"/>
</dbReference>
<evidence type="ECO:0000256" key="2">
    <source>
        <dbReference type="ARBA" id="ARBA00022777"/>
    </source>
</evidence>
<dbReference type="Pfam" id="PF02518">
    <property type="entry name" value="HATPase_c"/>
    <property type="match status" value="1"/>
</dbReference>
<evidence type="ECO:0000256" key="3">
    <source>
        <dbReference type="ARBA" id="ARBA00023012"/>
    </source>
</evidence>
<organism evidence="7 8">
    <name type="scientific">Microbacterium marmarense</name>
    <dbReference type="NCBI Taxonomy" id="3122051"/>
    <lineage>
        <taxon>Bacteria</taxon>
        <taxon>Bacillati</taxon>
        <taxon>Actinomycetota</taxon>
        <taxon>Actinomycetes</taxon>
        <taxon>Micrococcales</taxon>
        <taxon>Microbacteriaceae</taxon>
        <taxon>Microbacterium</taxon>
    </lineage>
</organism>
<keyword evidence="8" id="KW-1185">Reference proteome</keyword>
<protein>
    <submittedName>
        <fullName evidence="7">GAF domain-containing protein</fullName>
    </submittedName>
</protein>
<feature type="domain" description="GAF" evidence="5">
    <location>
        <begin position="205"/>
        <end position="347"/>
    </location>
</feature>
<dbReference type="Proteomes" id="UP001368654">
    <property type="component" value="Unassembled WGS sequence"/>
</dbReference>
<dbReference type="InterPro" id="IPR029016">
    <property type="entry name" value="GAF-like_dom_sf"/>
</dbReference>
<dbReference type="InterPro" id="IPR036890">
    <property type="entry name" value="HATPase_C_sf"/>
</dbReference>
<feature type="domain" description="Histidine kinase/HSP90-like ATPase" evidence="6">
    <location>
        <begin position="458"/>
        <end position="548"/>
    </location>
</feature>
<dbReference type="InterPro" id="IPR011712">
    <property type="entry name" value="Sig_transdc_His_kin_sub3_dim/P"/>
</dbReference>
<reference evidence="7 8" key="1">
    <citation type="submission" date="2024-02" db="EMBL/GenBank/DDBJ databases">
        <authorList>
            <person name="Saticioglu I.B."/>
        </authorList>
    </citation>
    <scope>NUCLEOTIDE SEQUENCE [LARGE SCALE GENOMIC DNA]</scope>
    <source>
        <strain evidence="7 8">Mu-86</strain>
    </source>
</reference>
<dbReference type="InterPro" id="IPR050482">
    <property type="entry name" value="Sensor_HK_TwoCompSys"/>
</dbReference>
<keyword evidence="3" id="KW-0902">Two-component regulatory system</keyword>
<accession>A0ABU8LTZ8</accession>
<dbReference type="Pfam" id="PF13492">
    <property type="entry name" value="GAF_3"/>
    <property type="match status" value="1"/>
</dbReference>
<dbReference type="Gene3D" id="1.20.5.1930">
    <property type="match status" value="1"/>
</dbReference>
<dbReference type="RefSeq" id="WP_337337695.1">
    <property type="nucleotide sequence ID" value="NZ_JBBDGL010000002.1"/>
</dbReference>
<comment type="caution">
    <text evidence="7">The sequence shown here is derived from an EMBL/GenBank/DDBJ whole genome shotgun (WGS) entry which is preliminary data.</text>
</comment>
<dbReference type="InterPro" id="IPR003018">
    <property type="entry name" value="GAF"/>
</dbReference>
<dbReference type="PANTHER" id="PTHR24421">
    <property type="entry name" value="NITRATE/NITRITE SENSOR PROTEIN NARX-RELATED"/>
    <property type="match status" value="1"/>
</dbReference>